<organism evidence="2 3">
    <name type="scientific">Actinomadura soli</name>
    <dbReference type="NCBI Taxonomy" id="2508997"/>
    <lineage>
        <taxon>Bacteria</taxon>
        <taxon>Bacillati</taxon>
        <taxon>Actinomycetota</taxon>
        <taxon>Actinomycetes</taxon>
        <taxon>Streptosporangiales</taxon>
        <taxon>Thermomonosporaceae</taxon>
        <taxon>Actinomadura</taxon>
    </lineage>
</organism>
<protein>
    <submittedName>
        <fullName evidence="2">Uncharacterized protein</fullName>
    </submittedName>
</protein>
<accession>A0A5C4J922</accession>
<comment type="caution">
    <text evidence="2">The sequence shown here is derived from an EMBL/GenBank/DDBJ whole genome shotgun (WGS) entry which is preliminary data.</text>
</comment>
<keyword evidence="3" id="KW-1185">Reference proteome</keyword>
<feature type="compositionally biased region" description="Low complexity" evidence="1">
    <location>
        <begin position="123"/>
        <end position="142"/>
    </location>
</feature>
<dbReference type="EMBL" id="VCKW01000103">
    <property type="protein sequence ID" value="TMQ97116.1"/>
    <property type="molecule type" value="Genomic_DNA"/>
</dbReference>
<gene>
    <name evidence="2" type="ORF">ETD83_20570</name>
</gene>
<proteinExistence type="predicted"/>
<feature type="compositionally biased region" description="Acidic residues" evidence="1">
    <location>
        <begin position="156"/>
        <end position="172"/>
    </location>
</feature>
<dbReference type="RefSeq" id="WP_138646767.1">
    <property type="nucleotide sequence ID" value="NZ_VCKW01000103.1"/>
</dbReference>
<evidence type="ECO:0000256" key="1">
    <source>
        <dbReference type="SAM" id="MobiDB-lite"/>
    </source>
</evidence>
<evidence type="ECO:0000313" key="3">
    <source>
        <dbReference type="Proteomes" id="UP000309174"/>
    </source>
</evidence>
<dbReference type="AlphaFoldDB" id="A0A5C4J922"/>
<dbReference type="OrthoDB" id="3480967at2"/>
<sequence>MQPSGLAVGGDVQPQATDVTKTRVSDAQLQQIAAACREAVEITDAGGDPCARSIKEQFKNQRPCRADAPCMIARETSSNPAGIVEIKDSSSCAGGEGNVCLRVGVKTRTEFFDVAATTPPEASPGDGPPSKDSTSPGGDSPSPEGPSGGSEITPESPEDAPSEEDDPGPAGT</sequence>
<name>A0A5C4J922_9ACTN</name>
<feature type="region of interest" description="Disordered" evidence="1">
    <location>
        <begin position="112"/>
        <end position="172"/>
    </location>
</feature>
<dbReference type="Proteomes" id="UP000309174">
    <property type="component" value="Unassembled WGS sequence"/>
</dbReference>
<evidence type="ECO:0000313" key="2">
    <source>
        <dbReference type="EMBL" id="TMQ97116.1"/>
    </source>
</evidence>
<reference evidence="2 3" key="1">
    <citation type="submission" date="2019-05" db="EMBL/GenBank/DDBJ databases">
        <title>Draft genome sequence of Actinomadura sp. 14C53.</title>
        <authorList>
            <person name="Saricaoglu S."/>
            <person name="Isik K."/>
        </authorList>
    </citation>
    <scope>NUCLEOTIDE SEQUENCE [LARGE SCALE GENOMIC DNA]</scope>
    <source>
        <strain evidence="2 3">14C53</strain>
    </source>
</reference>